<evidence type="ECO:0000256" key="5">
    <source>
        <dbReference type="ARBA" id="ARBA00023136"/>
    </source>
</evidence>
<feature type="transmembrane region" description="Helical" evidence="6">
    <location>
        <begin position="476"/>
        <end position="495"/>
    </location>
</feature>
<evidence type="ECO:0000256" key="6">
    <source>
        <dbReference type="SAM" id="Phobius"/>
    </source>
</evidence>
<feature type="transmembrane region" description="Helical" evidence="6">
    <location>
        <begin position="308"/>
        <end position="326"/>
    </location>
</feature>
<dbReference type="PANTHER" id="PTHR30619:SF1">
    <property type="entry name" value="RECOMBINATION PROTEIN 2"/>
    <property type="match status" value="1"/>
</dbReference>
<keyword evidence="3 6" id="KW-0812">Transmembrane</keyword>
<evidence type="ECO:0000313" key="9">
    <source>
        <dbReference type="Proteomes" id="UP001209713"/>
    </source>
</evidence>
<evidence type="ECO:0000313" key="8">
    <source>
        <dbReference type="EMBL" id="MCV2402733.1"/>
    </source>
</evidence>
<proteinExistence type="predicted"/>
<feature type="transmembrane region" description="Helical" evidence="6">
    <location>
        <begin position="227"/>
        <end position="256"/>
    </location>
</feature>
<evidence type="ECO:0000256" key="1">
    <source>
        <dbReference type="ARBA" id="ARBA00004651"/>
    </source>
</evidence>
<keyword evidence="4 6" id="KW-1133">Transmembrane helix</keyword>
<sequence length="641" mass="74126">MLLTSLSILIGAVLVPLDYVGLYSTHIVLVCLYLIVVKRWIVLSFIFISIISAVNSEFFVTKTLPIEEGQRILVNFDSREMYLTRDEPYQTRFFLRKDKVIIRLPSNAYLEQGVEFSLRYLGLEQAINTSRNNEVYWVKKVTLSDKSGGWKQRQLYQKRLSAEIELEPLIKPFLVQLNDESIRHSWLGVLDEKFAHASSWRFSKALLFGDASLWGEKDTWVIRTLGLAHLFVVSGLHTGFMFVLGMQICRVIWWLMPHRILLRGFTRWQLEAIAIPPLLLFYGYLTSWGEPVVRAMIMLSLYLGARILLIRVSALQVVTFTLWLVLLIEPRAILNAGLWLSFSMVYLLISFFTVKHKFGRIVFIQLMLSTASMVLILGWQEAISSVSILMNLVLIPFAAFIWFPWGWLSCLETLLLSTDHAYRVLDSLLSYVLSWMEWGAFNTPLLDFELNSPSIHRWLLLFLVVYWVFHSPLKRGWLAFIFIVIVLFFPASNYFQQADFVVENSYGSLLLSNREKLLLSNDWYIGSLGELNVTRSFPSYSEMNLFLSPSRVVELSSETLINSNVDWIVLEQVGPISLVTKLDALQVGWLEVLPNESLHIYFVGEQIRLKHSACIYSIFLLRSDTCKRVEKLESVVNYRQN</sequence>
<evidence type="ECO:0000256" key="2">
    <source>
        <dbReference type="ARBA" id="ARBA00022475"/>
    </source>
</evidence>
<feature type="transmembrane region" description="Helical" evidence="6">
    <location>
        <begin position="450"/>
        <end position="469"/>
    </location>
</feature>
<feature type="transmembrane region" description="Helical" evidence="6">
    <location>
        <begin position="332"/>
        <end position="354"/>
    </location>
</feature>
<protein>
    <submittedName>
        <fullName evidence="8">Competence protein ComEC family protein</fullName>
    </submittedName>
</protein>
<dbReference type="PANTHER" id="PTHR30619">
    <property type="entry name" value="DNA INTERNALIZATION/COMPETENCE PROTEIN COMEC/REC2"/>
    <property type="match status" value="1"/>
</dbReference>
<name>A0ABT2YS69_9GAMM</name>
<dbReference type="InterPro" id="IPR004477">
    <property type="entry name" value="ComEC_N"/>
</dbReference>
<comment type="caution">
    <text evidence="8">The sequence shown here is derived from an EMBL/GenBank/DDBJ whole genome shotgun (WGS) entry which is preliminary data.</text>
</comment>
<reference evidence="8 9" key="1">
    <citation type="submission" date="2022-10" db="EMBL/GenBank/DDBJ databases">
        <title>Marinomonas transparenta sp. nov. and Marinomonas sargassi sp. nov., isolated from marine alga (Sargassum natans (L.) Gaillon).</title>
        <authorList>
            <person name="Wang Y."/>
        </authorList>
    </citation>
    <scope>NUCLEOTIDE SEQUENCE [LARGE SCALE GENOMIC DNA]</scope>
    <source>
        <strain evidence="8 9">C2222</strain>
    </source>
</reference>
<feature type="transmembrane region" description="Helical" evidence="6">
    <location>
        <begin position="268"/>
        <end position="287"/>
    </location>
</feature>
<evidence type="ECO:0000259" key="7">
    <source>
        <dbReference type="Pfam" id="PF03772"/>
    </source>
</evidence>
<dbReference type="RefSeq" id="WP_263530115.1">
    <property type="nucleotide sequence ID" value="NZ_JAOVZB010000003.1"/>
</dbReference>
<keyword evidence="5 6" id="KW-0472">Membrane</keyword>
<dbReference type="Proteomes" id="UP001209713">
    <property type="component" value="Unassembled WGS sequence"/>
</dbReference>
<keyword evidence="9" id="KW-1185">Reference proteome</keyword>
<feature type="domain" description="ComEC/Rec2-related protein" evidence="7">
    <location>
        <begin position="206"/>
        <end position="470"/>
    </location>
</feature>
<dbReference type="Pfam" id="PF03772">
    <property type="entry name" value="Competence"/>
    <property type="match status" value="1"/>
</dbReference>
<feature type="transmembrane region" description="Helical" evidence="6">
    <location>
        <begin position="361"/>
        <end position="380"/>
    </location>
</feature>
<comment type="subcellular location">
    <subcellularLocation>
        <location evidence="1">Cell membrane</location>
        <topology evidence="1">Multi-pass membrane protein</topology>
    </subcellularLocation>
</comment>
<evidence type="ECO:0000256" key="4">
    <source>
        <dbReference type="ARBA" id="ARBA00022989"/>
    </source>
</evidence>
<feature type="transmembrane region" description="Helical" evidence="6">
    <location>
        <begin position="420"/>
        <end position="438"/>
    </location>
</feature>
<dbReference type="InterPro" id="IPR052159">
    <property type="entry name" value="Competence_DNA_uptake"/>
</dbReference>
<accession>A0ABT2YS69</accession>
<keyword evidence="2" id="KW-1003">Cell membrane</keyword>
<dbReference type="NCBIfam" id="TIGR00360">
    <property type="entry name" value="ComEC_N-term"/>
    <property type="match status" value="1"/>
</dbReference>
<feature type="transmembrane region" description="Helical" evidence="6">
    <location>
        <begin position="386"/>
        <end position="408"/>
    </location>
</feature>
<dbReference type="EMBL" id="JAOVZB010000003">
    <property type="protein sequence ID" value="MCV2402733.1"/>
    <property type="molecule type" value="Genomic_DNA"/>
</dbReference>
<evidence type="ECO:0000256" key="3">
    <source>
        <dbReference type="ARBA" id="ARBA00022692"/>
    </source>
</evidence>
<organism evidence="8 9">
    <name type="scientific">Marinomonas sargassi</name>
    <dbReference type="NCBI Taxonomy" id="2984494"/>
    <lineage>
        <taxon>Bacteria</taxon>
        <taxon>Pseudomonadati</taxon>
        <taxon>Pseudomonadota</taxon>
        <taxon>Gammaproteobacteria</taxon>
        <taxon>Oceanospirillales</taxon>
        <taxon>Oceanospirillaceae</taxon>
        <taxon>Marinomonas</taxon>
    </lineage>
</organism>
<gene>
    <name evidence="8" type="ORF">OFY17_07535</name>
</gene>